<proteinExistence type="predicted"/>
<dbReference type="Proteomes" id="UP000784294">
    <property type="component" value="Unassembled WGS sequence"/>
</dbReference>
<evidence type="ECO:0000313" key="2">
    <source>
        <dbReference type="EMBL" id="VEL15773.1"/>
    </source>
</evidence>
<feature type="region of interest" description="Disordered" evidence="1">
    <location>
        <begin position="174"/>
        <end position="232"/>
    </location>
</feature>
<dbReference type="EMBL" id="CAAALY010025874">
    <property type="protein sequence ID" value="VEL15773.1"/>
    <property type="molecule type" value="Genomic_DNA"/>
</dbReference>
<comment type="caution">
    <text evidence="2">The sequence shown here is derived from an EMBL/GenBank/DDBJ whole genome shotgun (WGS) entry which is preliminary data.</text>
</comment>
<keyword evidence="3" id="KW-1185">Reference proteome</keyword>
<name>A0A448WMZ2_9PLAT</name>
<protein>
    <submittedName>
        <fullName evidence="2">Uncharacterized protein</fullName>
    </submittedName>
</protein>
<reference evidence="2" key="1">
    <citation type="submission" date="2018-11" db="EMBL/GenBank/DDBJ databases">
        <authorList>
            <consortium name="Pathogen Informatics"/>
        </authorList>
    </citation>
    <scope>NUCLEOTIDE SEQUENCE</scope>
</reference>
<evidence type="ECO:0000313" key="3">
    <source>
        <dbReference type="Proteomes" id="UP000784294"/>
    </source>
</evidence>
<dbReference type="AlphaFoldDB" id="A0A448WMZ2"/>
<sequence length="232" mass="26438">MSVARRTRTQHGVIGLAGRRIEVFFAQFKRQKFKFGIRSCSLTVGTNAFNQVLQEFMQEKKKIENGKHPEKSVEKAMCTEAQRERRKETIGRMLQDRCVRLFEAGGKIRQSATLGRLGLRTPLARWAPSPKPTRLNHTPDTQSPRGTAVWLVPCVLSSRQRGAKSSVDRCWRGVTSEQTSAKPSGARRMQRRQSLESHHNVTSNSTTVPRTIQRRGPRNAMPIFFAARKRDR</sequence>
<accession>A0A448WMZ2</accession>
<evidence type="ECO:0000256" key="1">
    <source>
        <dbReference type="SAM" id="MobiDB-lite"/>
    </source>
</evidence>
<organism evidence="2 3">
    <name type="scientific">Protopolystoma xenopodis</name>
    <dbReference type="NCBI Taxonomy" id="117903"/>
    <lineage>
        <taxon>Eukaryota</taxon>
        <taxon>Metazoa</taxon>
        <taxon>Spiralia</taxon>
        <taxon>Lophotrochozoa</taxon>
        <taxon>Platyhelminthes</taxon>
        <taxon>Monogenea</taxon>
        <taxon>Polyopisthocotylea</taxon>
        <taxon>Polystomatidea</taxon>
        <taxon>Polystomatidae</taxon>
        <taxon>Protopolystoma</taxon>
    </lineage>
</organism>
<gene>
    <name evidence="2" type="ORF">PXEA_LOCUS9213</name>
</gene>
<feature type="compositionally biased region" description="Polar residues" evidence="1">
    <location>
        <begin position="135"/>
        <end position="144"/>
    </location>
</feature>
<feature type="compositionally biased region" description="Polar residues" evidence="1">
    <location>
        <begin position="200"/>
        <end position="210"/>
    </location>
</feature>
<feature type="region of interest" description="Disordered" evidence="1">
    <location>
        <begin position="123"/>
        <end position="144"/>
    </location>
</feature>